<dbReference type="Gene3D" id="1.25.10.10">
    <property type="entry name" value="Leucine-rich Repeat Variant"/>
    <property type="match status" value="1"/>
</dbReference>
<dbReference type="PANTHER" id="PTHR16056">
    <property type="entry name" value="REGULATOR OF MICROTUBULE DYNAMICS PROTEIN"/>
    <property type="match status" value="1"/>
</dbReference>
<comment type="similarity">
    <text evidence="3 6">Belongs to the IPI1/TEX10 family.</text>
</comment>
<keyword evidence="6" id="KW-0698">rRNA processing</keyword>
<comment type="subcellular location">
    <subcellularLocation>
        <location evidence="2 6">Nucleus</location>
    </subcellularLocation>
</comment>
<evidence type="ECO:0000313" key="10">
    <source>
        <dbReference type="Proteomes" id="UP000095009"/>
    </source>
</evidence>
<dbReference type="OrthoDB" id="361362at2759"/>
<dbReference type="SUPFAM" id="SSF48371">
    <property type="entry name" value="ARM repeat"/>
    <property type="match status" value="1"/>
</dbReference>
<evidence type="ECO:0000256" key="3">
    <source>
        <dbReference type="ARBA" id="ARBA00006427"/>
    </source>
</evidence>
<feature type="compositionally biased region" description="Basic residues" evidence="7">
    <location>
        <begin position="337"/>
        <end position="348"/>
    </location>
</feature>
<gene>
    <name evidence="9" type="ORF">NADFUDRAFT_30284</name>
</gene>
<dbReference type="STRING" id="857566.A0A1E3PRP5"/>
<evidence type="ECO:0000256" key="7">
    <source>
        <dbReference type="SAM" id="MobiDB-lite"/>
    </source>
</evidence>
<reference evidence="9 10" key="1">
    <citation type="journal article" date="2016" name="Proc. Natl. Acad. Sci. U.S.A.">
        <title>Comparative genomics of biotechnologically important yeasts.</title>
        <authorList>
            <person name="Riley R."/>
            <person name="Haridas S."/>
            <person name="Wolfe K.H."/>
            <person name="Lopes M.R."/>
            <person name="Hittinger C.T."/>
            <person name="Goeker M."/>
            <person name="Salamov A.A."/>
            <person name="Wisecaver J.H."/>
            <person name="Long T.M."/>
            <person name="Calvey C.H."/>
            <person name="Aerts A.L."/>
            <person name="Barry K.W."/>
            <person name="Choi C."/>
            <person name="Clum A."/>
            <person name="Coughlan A.Y."/>
            <person name="Deshpande S."/>
            <person name="Douglass A.P."/>
            <person name="Hanson S.J."/>
            <person name="Klenk H.-P."/>
            <person name="LaButti K.M."/>
            <person name="Lapidus A."/>
            <person name="Lindquist E.A."/>
            <person name="Lipzen A.M."/>
            <person name="Meier-Kolthoff J.P."/>
            <person name="Ohm R.A."/>
            <person name="Otillar R.P."/>
            <person name="Pangilinan J.L."/>
            <person name="Peng Y."/>
            <person name="Rokas A."/>
            <person name="Rosa C.A."/>
            <person name="Scheuner C."/>
            <person name="Sibirny A.A."/>
            <person name="Slot J.C."/>
            <person name="Stielow J.B."/>
            <person name="Sun H."/>
            <person name="Kurtzman C.P."/>
            <person name="Blackwell M."/>
            <person name="Grigoriev I.V."/>
            <person name="Jeffries T.W."/>
        </authorList>
    </citation>
    <scope>NUCLEOTIDE SEQUENCE [LARGE SCALE GENOMIC DNA]</scope>
    <source>
        <strain evidence="9 10">DSM 6958</strain>
    </source>
</reference>
<evidence type="ECO:0000256" key="5">
    <source>
        <dbReference type="ARBA" id="ARBA00023242"/>
    </source>
</evidence>
<keyword evidence="10" id="KW-1185">Reference proteome</keyword>
<dbReference type="InterPro" id="IPR016024">
    <property type="entry name" value="ARM-type_fold"/>
</dbReference>
<name>A0A1E3PRP5_9ASCO</name>
<dbReference type="InterPro" id="IPR024679">
    <property type="entry name" value="Ipi1_N"/>
</dbReference>
<evidence type="ECO:0000256" key="2">
    <source>
        <dbReference type="ARBA" id="ARBA00004123"/>
    </source>
</evidence>
<dbReference type="Proteomes" id="UP000095009">
    <property type="component" value="Unassembled WGS sequence"/>
</dbReference>
<sequence>MVSKHKKKEKKKDFVKAKLKVGKTAAKSTTHTDLSFRAKTISLPGQSLSLAASLANAKSGSASETTITSSPSNIALAVPHFISLVHHHSDKARKEALIWLSQQDPVVLSTFAKQIILKAIPLITDGNKEVREALVDLLKTLGHSESSPKHSLLSPHITSLILYVHAAMTHVTPIIRATSTDPLDVFLDCCPEEVCRLAWKKTLNCYFCLLGWTKVDAKKINSKKNASNPTMSASLVTTSAETTTSLSQSRKNRVKHLKSLLKFLNAGLKAPVEDITTVLFNGSSSYTGQFLFPFTPSPYLHLKMTINIAEADSNHASGTGNDLANEKILSQVDRNPQKKKNPNARQHRKADATDSSASLSTKSQFANESSCGMYTSEDVEGRKQIMMEFI</sequence>
<dbReference type="GO" id="GO:0006364">
    <property type="term" value="P:rRNA processing"/>
    <property type="evidence" value="ECO:0007669"/>
    <property type="project" value="UniProtKB-UniRule"/>
</dbReference>
<keyword evidence="5 6" id="KW-0539">Nucleus</keyword>
<evidence type="ECO:0000256" key="6">
    <source>
        <dbReference type="RuleBase" id="RU368021"/>
    </source>
</evidence>
<dbReference type="PANTHER" id="PTHR16056:SF2">
    <property type="entry name" value="TESTIS-EXPRESSED PROTEIN 10"/>
    <property type="match status" value="1"/>
</dbReference>
<protein>
    <recommendedName>
        <fullName evidence="6">Pre-rRNA-processing protein</fullName>
    </recommendedName>
</protein>
<accession>A0A1E3PRP5</accession>
<dbReference type="Pfam" id="PF12333">
    <property type="entry name" value="Ipi1_N"/>
    <property type="match status" value="1"/>
</dbReference>
<feature type="domain" description="Pre-rRNA-processing protein Ipi1 N-terminal" evidence="8">
    <location>
        <begin position="152"/>
        <end position="264"/>
    </location>
</feature>
<organism evidence="9 10">
    <name type="scientific">Nadsonia fulvescens var. elongata DSM 6958</name>
    <dbReference type="NCBI Taxonomy" id="857566"/>
    <lineage>
        <taxon>Eukaryota</taxon>
        <taxon>Fungi</taxon>
        <taxon>Dikarya</taxon>
        <taxon>Ascomycota</taxon>
        <taxon>Saccharomycotina</taxon>
        <taxon>Dipodascomycetes</taxon>
        <taxon>Dipodascales</taxon>
        <taxon>Dipodascales incertae sedis</taxon>
        <taxon>Nadsonia</taxon>
    </lineage>
</organism>
<keyword evidence="6" id="KW-0690">Ribosome biogenesis</keyword>
<evidence type="ECO:0000256" key="4">
    <source>
        <dbReference type="ARBA" id="ARBA00011141"/>
    </source>
</evidence>
<evidence type="ECO:0000256" key="1">
    <source>
        <dbReference type="ARBA" id="ARBA00002355"/>
    </source>
</evidence>
<feature type="region of interest" description="Disordered" evidence="7">
    <location>
        <begin position="330"/>
        <end position="364"/>
    </location>
</feature>
<dbReference type="AlphaFoldDB" id="A0A1E3PRP5"/>
<dbReference type="InterPro" id="IPR011989">
    <property type="entry name" value="ARM-like"/>
</dbReference>
<proteinExistence type="inferred from homology"/>
<dbReference type="EMBL" id="KV454406">
    <property type="protein sequence ID" value="ODQ68105.1"/>
    <property type="molecule type" value="Genomic_DNA"/>
</dbReference>
<comment type="function">
    <text evidence="1 6">Component of the RIX1 complex required for processing of ITS2 sequences from 35S pre-rRNA.</text>
</comment>
<dbReference type="GO" id="GO:0120330">
    <property type="term" value="C:rixosome complex"/>
    <property type="evidence" value="ECO:0007669"/>
    <property type="project" value="UniProtKB-UniRule"/>
</dbReference>
<dbReference type="GO" id="GO:0005634">
    <property type="term" value="C:nucleus"/>
    <property type="evidence" value="ECO:0007669"/>
    <property type="project" value="UniProtKB-SubCell"/>
</dbReference>
<evidence type="ECO:0000259" key="8">
    <source>
        <dbReference type="Pfam" id="PF12333"/>
    </source>
</evidence>
<feature type="compositionally biased region" description="Low complexity" evidence="7">
    <location>
        <begin position="353"/>
        <end position="363"/>
    </location>
</feature>
<comment type="subunit">
    <text evidence="4">Component of the RIX1 complex, composed of IPI1, RIX1/IPI2 and IPI3 in a 1:2:2 stoichiometry. The complex interacts (via RIX1) with MDN1 (via its hexameric AAA ATPase ring) and the pre-60S ribosome particles.</text>
</comment>
<evidence type="ECO:0000313" key="9">
    <source>
        <dbReference type="EMBL" id="ODQ68105.1"/>
    </source>
</evidence>
<feature type="non-terminal residue" evidence="9">
    <location>
        <position position="390"/>
    </location>
</feature>